<dbReference type="PANTHER" id="PTHR33878">
    <property type="entry name" value="OS08G0559000 PROTEIN"/>
    <property type="match status" value="1"/>
</dbReference>
<dbReference type="InterPro" id="IPR045284">
    <property type="entry name" value="At2g27730-like"/>
</dbReference>
<comment type="similarity">
    <text evidence="2">Belongs to the ATPase inhibitor family.</text>
</comment>
<evidence type="ECO:0000256" key="3">
    <source>
        <dbReference type="ARBA" id="ARBA00023128"/>
    </source>
</evidence>
<protein>
    <recommendedName>
        <fullName evidence="7">ATPase inhibitor</fullName>
    </recommendedName>
</protein>
<evidence type="ECO:0000256" key="2">
    <source>
        <dbReference type="ARBA" id="ARBA00010901"/>
    </source>
</evidence>
<name>A0A4U6WA09_SETVI</name>
<evidence type="ECO:0008006" key="7">
    <source>
        <dbReference type="Google" id="ProtNLM"/>
    </source>
</evidence>
<gene>
    <name evidence="5" type="ORF">SEVIR_1G184300v2</name>
</gene>
<dbReference type="GO" id="GO:0042030">
    <property type="term" value="F:ATPase inhibitor activity"/>
    <property type="evidence" value="ECO:0007669"/>
    <property type="project" value="InterPro"/>
</dbReference>
<keyword evidence="3" id="KW-0496">Mitochondrion</keyword>
<evidence type="ECO:0000256" key="1">
    <source>
        <dbReference type="ARBA" id="ARBA00004173"/>
    </source>
</evidence>
<dbReference type="InterPro" id="IPR007648">
    <property type="entry name" value="ATPase_inhibitor_mt"/>
</dbReference>
<reference evidence="5" key="1">
    <citation type="submission" date="2019-03" db="EMBL/GenBank/DDBJ databases">
        <title>WGS assembly of Setaria viridis.</title>
        <authorList>
            <person name="Huang P."/>
            <person name="Jenkins J."/>
            <person name="Grimwood J."/>
            <person name="Barry K."/>
            <person name="Healey A."/>
            <person name="Mamidi S."/>
            <person name="Sreedasyam A."/>
            <person name="Shu S."/>
            <person name="Feldman M."/>
            <person name="Wu J."/>
            <person name="Yu Y."/>
            <person name="Chen C."/>
            <person name="Johnson J."/>
            <person name="Rokhsar D."/>
            <person name="Baxter I."/>
            <person name="Schmutz J."/>
            <person name="Brutnell T."/>
            <person name="Kellogg E."/>
        </authorList>
    </citation>
    <scope>NUCLEOTIDE SEQUENCE [LARGE SCALE GENOMIC DNA]</scope>
</reference>
<dbReference type="PANTHER" id="PTHR33878:SF11">
    <property type="entry name" value="OS02G0533800 PROTEIN"/>
    <property type="match status" value="1"/>
</dbReference>
<dbReference type="OMA" id="KNGEEAH"/>
<organism evidence="5 6">
    <name type="scientific">Setaria viridis</name>
    <name type="common">Green bristlegrass</name>
    <name type="synonym">Setaria italica subsp. viridis</name>
    <dbReference type="NCBI Taxonomy" id="4556"/>
    <lineage>
        <taxon>Eukaryota</taxon>
        <taxon>Viridiplantae</taxon>
        <taxon>Streptophyta</taxon>
        <taxon>Embryophyta</taxon>
        <taxon>Tracheophyta</taxon>
        <taxon>Spermatophyta</taxon>
        <taxon>Magnoliopsida</taxon>
        <taxon>Liliopsida</taxon>
        <taxon>Poales</taxon>
        <taxon>Poaceae</taxon>
        <taxon>PACMAD clade</taxon>
        <taxon>Panicoideae</taxon>
        <taxon>Panicodae</taxon>
        <taxon>Paniceae</taxon>
        <taxon>Cenchrinae</taxon>
        <taxon>Setaria</taxon>
    </lineage>
</organism>
<feature type="region of interest" description="Disordered" evidence="4">
    <location>
        <begin position="70"/>
        <end position="106"/>
    </location>
</feature>
<dbReference type="AlphaFoldDB" id="A0A4U6WA09"/>
<proteinExistence type="inferred from homology"/>
<keyword evidence="6" id="KW-1185">Reference proteome</keyword>
<dbReference type="GO" id="GO:0005739">
    <property type="term" value="C:mitochondrion"/>
    <property type="evidence" value="ECO:0007669"/>
    <property type="project" value="UniProtKB-SubCell"/>
</dbReference>
<evidence type="ECO:0000256" key="4">
    <source>
        <dbReference type="SAM" id="MobiDB-lite"/>
    </source>
</evidence>
<evidence type="ECO:0000313" key="6">
    <source>
        <dbReference type="Proteomes" id="UP000298652"/>
    </source>
</evidence>
<dbReference type="Proteomes" id="UP000298652">
    <property type="component" value="Chromosome 1"/>
</dbReference>
<evidence type="ECO:0000313" key="5">
    <source>
        <dbReference type="EMBL" id="TKW39508.1"/>
    </source>
</evidence>
<dbReference type="Pfam" id="PF04568">
    <property type="entry name" value="IATP"/>
    <property type="match status" value="1"/>
</dbReference>
<sequence>MATRRAVGVGRALVPLPAWAAVAEAVARRMEGGGGGRRVPRYFSDKASGRLLSEEERAAENVYIQKMEREKLEKLRRKADKDKAEAAKRAAAAKGEKKKGEEDHPS</sequence>
<comment type="subcellular location">
    <subcellularLocation>
        <location evidence="1">Mitochondrion</location>
    </subcellularLocation>
</comment>
<dbReference type="Gramene" id="TKW39508">
    <property type="protein sequence ID" value="TKW39508"/>
    <property type="gene ID" value="SEVIR_1G184300v2"/>
</dbReference>
<dbReference type="EMBL" id="CM016552">
    <property type="protein sequence ID" value="TKW39508.1"/>
    <property type="molecule type" value="Genomic_DNA"/>
</dbReference>
<accession>A0A4U6WA09</accession>